<dbReference type="OMA" id="WVERSCE"/>
<sequence length="237" mass="27048">MLDILDSRSLSDRQTLRQRAQGCGMRLRKMISKSGAAGVTIFDWDDTLFPTFDICSRRDMTREFWDELQELALVVEGLLKCSLRLGPVIIVTNSKQGWVEYSAQTYFPSLSRVLRHCRIISARTTYEEQYSENQYTDTSSLWKFLAFAHLSSEFKPSQLISIGDSLKERQACLKVTAASTYHCLPKSVKLVSAPSCETLIHELTILRRAFQDLFTFNGMVDISFNGENYELQTAVDL</sequence>
<dbReference type="AlphaFoldDB" id="C5LYE3"/>
<organism evidence="2">
    <name type="scientific">Perkinsus marinus (strain ATCC 50983 / TXsc)</name>
    <dbReference type="NCBI Taxonomy" id="423536"/>
    <lineage>
        <taxon>Eukaryota</taxon>
        <taxon>Sar</taxon>
        <taxon>Alveolata</taxon>
        <taxon>Perkinsozoa</taxon>
        <taxon>Perkinsea</taxon>
        <taxon>Perkinsida</taxon>
        <taxon>Perkinsidae</taxon>
        <taxon>Perkinsus</taxon>
    </lineage>
</organism>
<dbReference type="GeneID" id="9040623"/>
<evidence type="ECO:0000313" key="2">
    <source>
        <dbReference type="Proteomes" id="UP000007800"/>
    </source>
</evidence>
<gene>
    <name evidence="1" type="ORF">Pmar_PMAR001998</name>
</gene>
<evidence type="ECO:0000313" key="1">
    <source>
        <dbReference type="EMBL" id="EEQ98181.1"/>
    </source>
</evidence>
<dbReference type="OrthoDB" id="437141at2759"/>
<proteinExistence type="predicted"/>
<dbReference type="SUPFAM" id="SSF56784">
    <property type="entry name" value="HAD-like"/>
    <property type="match status" value="1"/>
</dbReference>
<dbReference type="RefSeq" id="XP_002765464.1">
    <property type="nucleotide sequence ID" value="XM_002765418.1"/>
</dbReference>
<protein>
    <submittedName>
        <fullName evidence="1">Apicomplexan-conserved protein, putative</fullName>
    </submittedName>
</protein>
<dbReference type="EMBL" id="GG686808">
    <property type="protein sequence ID" value="EEQ98181.1"/>
    <property type="molecule type" value="Genomic_DNA"/>
</dbReference>
<dbReference type="Proteomes" id="UP000007800">
    <property type="component" value="Unassembled WGS sequence"/>
</dbReference>
<dbReference type="InterPro" id="IPR036412">
    <property type="entry name" value="HAD-like_sf"/>
</dbReference>
<dbReference type="PANTHER" id="PTHR38899:SF1">
    <property type="entry name" value="PROTEIN KINASE"/>
    <property type="match status" value="1"/>
</dbReference>
<keyword evidence="2" id="KW-1185">Reference proteome</keyword>
<reference evidence="1 2" key="1">
    <citation type="submission" date="2008-07" db="EMBL/GenBank/DDBJ databases">
        <authorList>
            <person name="El-Sayed N."/>
            <person name="Caler E."/>
            <person name="Inman J."/>
            <person name="Amedeo P."/>
            <person name="Hass B."/>
            <person name="Wortman J."/>
        </authorList>
    </citation>
    <scope>NUCLEOTIDE SEQUENCE [LARGE SCALE GENOMIC DNA]</scope>
    <source>
        <strain evidence="2">ATCC 50983 / TXsc</strain>
    </source>
</reference>
<dbReference type="PANTHER" id="PTHR38899">
    <property type="entry name" value="DOMAIN OOKINETE PROTEIN, PUTATIVE-RELATED"/>
    <property type="match status" value="1"/>
</dbReference>
<accession>C5LYE3</accession>
<name>C5LYE3_PERM5</name>
<dbReference type="InParanoid" id="C5LYE3"/>